<evidence type="ECO:0000313" key="1">
    <source>
        <dbReference type="EMBL" id="SPK72634.1"/>
    </source>
</evidence>
<sequence length="56" mass="6063">MISGAVNCLTRLPWQGCANVQAREGLGRRNRTAVAVVFRMNPIAQGSTHTILPEPC</sequence>
<accession>A0A375GVZ7</accession>
<protein>
    <submittedName>
        <fullName evidence="1">Uncharacterized protein</fullName>
    </submittedName>
</protein>
<name>A0A375GVZ7_9BURK</name>
<gene>
    <name evidence="1" type="ORF">CT19425_80012</name>
</gene>
<dbReference type="EMBL" id="LT991976">
    <property type="protein sequence ID" value="SPK72634.1"/>
    <property type="molecule type" value="Genomic_DNA"/>
</dbReference>
<proteinExistence type="predicted"/>
<organism evidence="1 2">
    <name type="scientific">Cupriavidus taiwanensis</name>
    <dbReference type="NCBI Taxonomy" id="164546"/>
    <lineage>
        <taxon>Bacteria</taxon>
        <taxon>Pseudomonadati</taxon>
        <taxon>Pseudomonadota</taxon>
        <taxon>Betaproteobacteria</taxon>
        <taxon>Burkholderiales</taxon>
        <taxon>Burkholderiaceae</taxon>
        <taxon>Cupriavidus</taxon>
    </lineage>
</organism>
<reference evidence="1 2" key="1">
    <citation type="submission" date="2018-01" db="EMBL/GenBank/DDBJ databases">
        <authorList>
            <person name="Gaut B.S."/>
            <person name="Morton B.R."/>
            <person name="Clegg M.T."/>
            <person name="Duvall M.R."/>
        </authorList>
    </citation>
    <scope>NUCLEOTIDE SEQUENCE [LARGE SCALE GENOMIC DNA]</scope>
    <source>
        <strain evidence="1">Cupriavidus taiwanensis LMG 19425</strain>
    </source>
</reference>
<evidence type="ECO:0000313" key="2">
    <source>
        <dbReference type="Proteomes" id="UP000255505"/>
    </source>
</evidence>
<dbReference type="Proteomes" id="UP000255505">
    <property type="component" value="Chromosome I"/>
</dbReference>
<dbReference type="AlphaFoldDB" id="A0A375GVZ7"/>